<dbReference type="EMBL" id="BNAG01000001">
    <property type="protein sequence ID" value="GHE51721.1"/>
    <property type="molecule type" value="Genomic_DNA"/>
</dbReference>
<accession>A0ABQ3I335</accession>
<feature type="region of interest" description="Disordered" evidence="1">
    <location>
        <begin position="42"/>
        <end position="74"/>
    </location>
</feature>
<name>A0ABQ3I335_9BACT</name>
<keyword evidence="3" id="KW-1185">Reference proteome</keyword>
<organism evidence="2 3">
    <name type="scientific">Roseivirga thermotolerans</name>
    <dbReference type="NCBI Taxonomy" id="1758176"/>
    <lineage>
        <taxon>Bacteria</taxon>
        <taxon>Pseudomonadati</taxon>
        <taxon>Bacteroidota</taxon>
        <taxon>Cytophagia</taxon>
        <taxon>Cytophagales</taxon>
        <taxon>Roseivirgaceae</taxon>
        <taxon>Roseivirga</taxon>
    </lineage>
</organism>
<evidence type="ECO:0000256" key="1">
    <source>
        <dbReference type="SAM" id="MobiDB-lite"/>
    </source>
</evidence>
<reference evidence="3" key="1">
    <citation type="journal article" date="2019" name="Int. J. Syst. Evol. Microbiol.">
        <title>The Global Catalogue of Microorganisms (GCM) 10K type strain sequencing project: providing services to taxonomists for standard genome sequencing and annotation.</title>
        <authorList>
            <consortium name="The Broad Institute Genomics Platform"/>
            <consortium name="The Broad Institute Genome Sequencing Center for Infectious Disease"/>
            <person name="Wu L."/>
            <person name="Ma J."/>
        </authorList>
    </citation>
    <scope>NUCLEOTIDE SEQUENCE [LARGE SCALE GENOMIC DNA]</scope>
    <source>
        <strain evidence="3">CGMCC 1.15111</strain>
    </source>
</reference>
<comment type="caution">
    <text evidence="2">The sequence shown here is derived from an EMBL/GenBank/DDBJ whole genome shotgun (WGS) entry which is preliminary data.</text>
</comment>
<protein>
    <recommendedName>
        <fullName evidence="4">Lipoprotein</fullName>
    </recommendedName>
</protein>
<evidence type="ECO:0008006" key="4">
    <source>
        <dbReference type="Google" id="ProtNLM"/>
    </source>
</evidence>
<evidence type="ECO:0000313" key="3">
    <source>
        <dbReference type="Proteomes" id="UP000658258"/>
    </source>
</evidence>
<gene>
    <name evidence="2" type="ORF">GCM10011340_02370</name>
</gene>
<sequence length="287" mass="32653">MDFLGRKIKPYSIMKPIGKTYFSFLVAATLVFVACDNANEDASPTAPQLPPAESMSAEMGAFPSNGENSSKNDNQDREHFTYAAANVVFWQSILKLQLAVPVAAFKESFNHPFIYLQDEQRWKSSYSVTVGDKTYEATLYGEREEDEIEWEMYLSAEGQFENFLWFTGESELDNTGGSWTLYKSPSEPRAVLTIEWEKEGNEVEAAYTLVDEQADKVDSYIEYGTTTENGFTHFYEVSIESKTEEDYEVFILYNANTRAGKVKSESRFGDDAFRCWDSNFIDTTCSN</sequence>
<evidence type="ECO:0000313" key="2">
    <source>
        <dbReference type="EMBL" id="GHE51721.1"/>
    </source>
</evidence>
<proteinExistence type="predicted"/>
<dbReference type="Proteomes" id="UP000658258">
    <property type="component" value="Unassembled WGS sequence"/>
</dbReference>
<dbReference type="PROSITE" id="PS51257">
    <property type="entry name" value="PROKAR_LIPOPROTEIN"/>
    <property type="match status" value="1"/>
</dbReference>